<evidence type="ECO:0000259" key="2">
    <source>
        <dbReference type="Pfam" id="PF03703"/>
    </source>
</evidence>
<dbReference type="OrthoDB" id="7345733at2"/>
<dbReference type="EMBL" id="QFZK01000005">
    <property type="protein sequence ID" value="RFO97047.1"/>
    <property type="molecule type" value="Genomic_DNA"/>
</dbReference>
<dbReference type="InterPro" id="IPR054839">
    <property type="entry name" value="puhB_PGC"/>
</dbReference>
<accession>A0A3E1RCF2</accession>
<gene>
    <name evidence="3" type="ORF">DIC66_11220</name>
</gene>
<name>A0A3E1RCF2_9BURK</name>
<protein>
    <recommendedName>
        <fullName evidence="2">YdbS-like PH domain-containing protein</fullName>
    </recommendedName>
</protein>
<keyword evidence="1" id="KW-1133">Transmembrane helix</keyword>
<dbReference type="RefSeq" id="WP_117177138.1">
    <property type="nucleotide sequence ID" value="NZ_QFZK01000005.1"/>
</dbReference>
<organism evidence="3 4">
    <name type="scientific">Rhodoferax lacus</name>
    <dbReference type="NCBI Taxonomy" id="2184758"/>
    <lineage>
        <taxon>Bacteria</taxon>
        <taxon>Pseudomonadati</taxon>
        <taxon>Pseudomonadota</taxon>
        <taxon>Betaproteobacteria</taxon>
        <taxon>Burkholderiales</taxon>
        <taxon>Comamonadaceae</taxon>
        <taxon>Rhodoferax</taxon>
    </lineage>
</organism>
<feature type="transmembrane region" description="Helical" evidence="1">
    <location>
        <begin position="41"/>
        <end position="61"/>
    </location>
</feature>
<evidence type="ECO:0000256" key="1">
    <source>
        <dbReference type="SAM" id="Phobius"/>
    </source>
</evidence>
<sequence>MKAHHEHEFEAAPGLPEALPAGEHILWQGAPSAQSLALHVFHVRALCGYFAAMLLVQGLYLAGEPDGLSFKPLLWSLLAALLALGLLGAVAWFAARNTLYTLTNRRVVMRIGIVLTLTLNLPFKALSAAAVRTYKDGTGDIVVDLAGDDRIGWAHLWPHARPWALRKPQPSLRCLPDVQQVAGLLKNAWTAA</sequence>
<feature type="transmembrane region" description="Helical" evidence="1">
    <location>
        <begin position="107"/>
        <end position="126"/>
    </location>
</feature>
<reference evidence="3 4" key="1">
    <citation type="submission" date="2018-05" db="EMBL/GenBank/DDBJ databases">
        <title>Rhodoferax soyangensis sp.nov., isolated from an oligotrophic freshwater lake.</title>
        <authorList>
            <person name="Park M."/>
        </authorList>
    </citation>
    <scope>NUCLEOTIDE SEQUENCE [LARGE SCALE GENOMIC DNA]</scope>
    <source>
        <strain evidence="3 4">IMCC26218</strain>
    </source>
</reference>
<dbReference type="InterPro" id="IPR005182">
    <property type="entry name" value="YdbS-like_PH"/>
</dbReference>
<dbReference type="Proteomes" id="UP000260665">
    <property type="component" value="Unassembled WGS sequence"/>
</dbReference>
<dbReference type="AlphaFoldDB" id="A0A3E1RCF2"/>
<keyword evidence="1" id="KW-0812">Transmembrane</keyword>
<comment type="caution">
    <text evidence="3">The sequence shown here is derived from an EMBL/GenBank/DDBJ whole genome shotgun (WGS) entry which is preliminary data.</text>
</comment>
<proteinExistence type="predicted"/>
<dbReference type="Pfam" id="PF03703">
    <property type="entry name" value="bPH_2"/>
    <property type="match status" value="1"/>
</dbReference>
<evidence type="ECO:0000313" key="4">
    <source>
        <dbReference type="Proteomes" id="UP000260665"/>
    </source>
</evidence>
<keyword evidence="1" id="KW-0472">Membrane</keyword>
<keyword evidence="4" id="KW-1185">Reference proteome</keyword>
<feature type="transmembrane region" description="Helical" evidence="1">
    <location>
        <begin position="73"/>
        <end position="95"/>
    </location>
</feature>
<evidence type="ECO:0000313" key="3">
    <source>
        <dbReference type="EMBL" id="RFO97047.1"/>
    </source>
</evidence>
<dbReference type="NCBIfam" id="NF040894">
    <property type="entry name" value="puhB_PGC"/>
    <property type="match status" value="1"/>
</dbReference>
<feature type="domain" description="YdbS-like PH" evidence="2">
    <location>
        <begin position="96"/>
        <end position="182"/>
    </location>
</feature>